<keyword evidence="10 13" id="KW-0408">Iron</keyword>
<organism evidence="15 16">
    <name type="scientific">Stomoxys calcitrans</name>
    <name type="common">Stable fly</name>
    <name type="synonym">Conops calcitrans</name>
    <dbReference type="NCBI Taxonomy" id="35570"/>
    <lineage>
        <taxon>Eukaryota</taxon>
        <taxon>Metazoa</taxon>
        <taxon>Ecdysozoa</taxon>
        <taxon>Arthropoda</taxon>
        <taxon>Hexapoda</taxon>
        <taxon>Insecta</taxon>
        <taxon>Pterygota</taxon>
        <taxon>Neoptera</taxon>
        <taxon>Endopterygota</taxon>
        <taxon>Diptera</taxon>
        <taxon>Brachycera</taxon>
        <taxon>Muscomorpha</taxon>
        <taxon>Muscoidea</taxon>
        <taxon>Muscidae</taxon>
        <taxon>Stomoxys</taxon>
    </lineage>
</organism>
<dbReference type="GO" id="GO:0020037">
    <property type="term" value="F:heme binding"/>
    <property type="evidence" value="ECO:0007669"/>
    <property type="project" value="InterPro"/>
</dbReference>
<dbReference type="OrthoDB" id="2789670at2759"/>
<dbReference type="Gene3D" id="1.10.630.10">
    <property type="entry name" value="Cytochrome P450"/>
    <property type="match status" value="1"/>
</dbReference>
<evidence type="ECO:0000256" key="10">
    <source>
        <dbReference type="ARBA" id="ARBA00023004"/>
    </source>
</evidence>
<evidence type="ECO:0000256" key="8">
    <source>
        <dbReference type="ARBA" id="ARBA00022848"/>
    </source>
</evidence>
<dbReference type="InterPro" id="IPR001128">
    <property type="entry name" value="Cyt_P450"/>
</dbReference>
<evidence type="ECO:0000256" key="9">
    <source>
        <dbReference type="ARBA" id="ARBA00023002"/>
    </source>
</evidence>
<evidence type="ECO:0000256" key="5">
    <source>
        <dbReference type="ARBA" id="ARBA00022617"/>
    </source>
</evidence>
<dbReference type="PANTHER" id="PTHR24292:SF45">
    <property type="entry name" value="CYTOCHROME P450 6G1-RELATED"/>
    <property type="match status" value="1"/>
</dbReference>
<evidence type="ECO:0000256" key="14">
    <source>
        <dbReference type="RuleBase" id="RU000461"/>
    </source>
</evidence>
<comment type="cofactor">
    <cofactor evidence="1 13">
        <name>heme</name>
        <dbReference type="ChEBI" id="CHEBI:30413"/>
    </cofactor>
</comment>
<dbReference type="InterPro" id="IPR017972">
    <property type="entry name" value="Cyt_P450_CS"/>
</dbReference>
<dbReference type="InterPro" id="IPR002401">
    <property type="entry name" value="Cyt_P450_E_grp-I"/>
</dbReference>
<comment type="similarity">
    <text evidence="4 14">Belongs to the cytochrome P450 family.</text>
</comment>
<evidence type="ECO:0000256" key="11">
    <source>
        <dbReference type="ARBA" id="ARBA00023033"/>
    </source>
</evidence>
<feature type="binding site" description="axial binding residue" evidence="13">
    <location>
        <position position="455"/>
    </location>
    <ligand>
        <name>heme</name>
        <dbReference type="ChEBI" id="CHEBI:30413"/>
    </ligand>
    <ligandPart>
        <name>Fe</name>
        <dbReference type="ChEBI" id="CHEBI:18248"/>
    </ligandPart>
</feature>
<evidence type="ECO:0000256" key="12">
    <source>
        <dbReference type="ARBA" id="ARBA00023136"/>
    </source>
</evidence>
<keyword evidence="7" id="KW-0256">Endoplasmic reticulum</keyword>
<sequence>MFLFLFSILLVVLVLKVFQWYKQNFSYWLKFKSALPSVPGSVFSGNVLDFITLKTHFGFHLRTIYNDPKYSKEAAVGVYGLYKPTLLVRDPELLKSIFIRDFDCFTNRFARPAVKSDRVASLMLFFLKRSDWKELRTKFSPFFSSAKLKHMFPLVQQVGDDLDAHLKSRGKRFIAEIKDISSLYTIDITATTIFGLKTHCLKNPKEQMNVEARRMVDFSWQRALNHMCLFFIPDLCETLGVRSFHRTSEQFVKSTLDQVIEYREKSGEQRNDLIDILLKLRQEAIESGKDINKFMDVMYAQAAIFLLGGFETSSSAIAHGLLELAKQPEIQEKLRAEILHAFVDGDGVITYEAIGKMEYLDMVVHEVMRLYPLFTFLERKYERPLNRTDPYTLKPFYDMILPEGTPIYISVYGLHYDEKYWPNPEKFDPERFSPTNKGSIHPMVYIPFGAGPRNCIGARLGMIQVKIGLLQFLKNHYVRVCDQTQKHPVFDPKAAIIQIKGGIHLEVCEDLMCDEAVGQRNLT</sequence>
<evidence type="ECO:0000313" key="16">
    <source>
        <dbReference type="Proteomes" id="UP000095300"/>
    </source>
</evidence>
<keyword evidence="6 13" id="KW-0479">Metal-binding</keyword>
<evidence type="ECO:0008006" key="17">
    <source>
        <dbReference type="Google" id="ProtNLM"/>
    </source>
</evidence>
<evidence type="ECO:0000256" key="7">
    <source>
        <dbReference type="ARBA" id="ARBA00022824"/>
    </source>
</evidence>
<dbReference type="PRINTS" id="PR00463">
    <property type="entry name" value="EP450I"/>
</dbReference>
<accession>A0A1I8NS15</accession>
<dbReference type="GO" id="GO:0016705">
    <property type="term" value="F:oxidoreductase activity, acting on paired donors, with incorporation or reduction of molecular oxygen"/>
    <property type="evidence" value="ECO:0007669"/>
    <property type="project" value="InterPro"/>
</dbReference>
<dbReference type="Proteomes" id="UP000095300">
    <property type="component" value="Unassembled WGS sequence"/>
</dbReference>
<dbReference type="AlphaFoldDB" id="A0A1I8NS15"/>
<dbReference type="FunFam" id="1.10.630.10:FF:000042">
    <property type="entry name" value="Cytochrome P450"/>
    <property type="match status" value="1"/>
</dbReference>
<keyword evidence="12" id="KW-0472">Membrane</keyword>
<dbReference type="GO" id="GO:0004497">
    <property type="term" value="F:monooxygenase activity"/>
    <property type="evidence" value="ECO:0007669"/>
    <property type="project" value="UniProtKB-KW"/>
</dbReference>
<keyword evidence="9 14" id="KW-0560">Oxidoreductase</keyword>
<evidence type="ECO:0000256" key="3">
    <source>
        <dbReference type="ARBA" id="ARBA00004406"/>
    </source>
</evidence>
<reference evidence="15" key="1">
    <citation type="submission" date="2020-05" db="UniProtKB">
        <authorList>
            <consortium name="EnsemblMetazoa"/>
        </authorList>
    </citation>
    <scope>IDENTIFICATION</scope>
    <source>
        <strain evidence="15">USDA</strain>
    </source>
</reference>
<comment type="subcellular location">
    <subcellularLocation>
        <location evidence="3">Endoplasmic reticulum membrane</location>
        <topology evidence="3">Peripheral membrane protein</topology>
    </subcellularLocation>
    <subcellularLocation>
        <location evidence="2">Microsome membrane</location>
        <topology evidence="2">Peripheral membrane protein</topology>
    </subcellularLocation>
</comment>
<protein>
    <recommendedName>
        <fullName evidence="17">Cytochrome P450</fullName>
    </recommendedName>
</protein>
<dbReference type="STRING" id="35570.A0A1I8NS15"/>
<evidence type="ECO:0000256" key="2">
    <source>
        <dbReference type="ARBA" id="ARBA00004174"/>
    </source>
</evidence>
<dbReference type="VEuPathDB" id="VectorBase:SCAU001535"/>
<dbReference type="GO" id="GO:0046680">
    <property type="term" value="P:response to DDT"/>
    <property type="evidence" value="ECO:0007669"/>
    <property type="project" value="TreeGrafter"/>
</dbReference>
<evidence type="ECO:0000313" key="15">
    <source>
        <dbReference type="EnsemblMetazoa" id="SCAU001535-PA"/>
    </source>
</evidence>
<keyword evidence="11 14" id="KW-0503">Monooxygenase</keyword>
<evidence type="ECO:0000256" key="1">
    <source>
        <dbReference type="ARBA" id="ARBA00001971"/>
    </source>
</evidence>
<dbReference type="InterPro" id="IPR050476">
    <property type="entry name" value="Insect_CytP450_Detox"/>
</dbReference>
<dbReference type="GO" id="GO:0046701">
    <property type="term" value="P:insecticide catabolic process"/>
    <property type="evidence" value="ECO:0007669"/>
    <property type="project" value="TreeGrafter"/>
</dbReference>
<name>A0A1I8NS15_STOCA</name>
<dbReference type="EnsemblMetazoa" id="SCAU001535-RA">
    <property type="protein sequence ID" value="SCAU001535-PA"/>
    <property type="gene ID" value="SCAU001535"/>
</dbReference>
<dbReference type="PRINTS" id="PR00385">
    <property type="entry name" value="P450"/>
</dbReference>
<dbReference type="Pfam" id="PF00067">
    <property type="entry name" value="p450"/>
    <property type="match status" value="1"/>
</dbReference>
<evidence type="ECO:0000256" key="6">
    <source>
        <dbReference type="ARBA" id="ARBA00022723"/>
    </source>
</evidence>
<dbReference type="SUPFAM" id="SSF48264">
    <property type="entry name" value="Cytochrome P450"/>
    <property type="match status" value="1"/>
</dbReference>
<proteinExistence type="inferred from homology"/>
<dbReference type="CDD" id="cd11056">
    <property type="entry name" value="CYP6-like"/>
    <property type="match status" value="1"/>
</dbReference>
<dbReference type="PANTHER" id="PTHR24292">
    <property type="entry name" value="CYTOCHROME P450"/>
    <property type="match status" value="1"/>
</dbReference>
<keyword evidence="16" id="KW-1185">Reference proteome</keyword>
<keyword evidence="5 13" id="KW-0349">Heme</keyword>
<dbReference type="PROSITE" id="PS00086">
    <property type="entry name" value="CYTOCHROME_P450"/>
    <property type="match status" value="1"/>
</dbReference>
<dbReference type="GO" id="GO:0005506">
    <property type="term" value="F:iron ion binding"/>
    <property type="evidence" value="ECO:0007669"/>
    <property type="project" value="InterPro"/>
</dbReference>
<gene>
    <name evidence="15" type="primary">106092110</name>
</gene>
<dbReference type="GO" id="GO:0005789">
    <property type="term" value="C:endoplasmic reticulum membrane"/>
    <property type="evidence" value="ECO:0007669"/>
    <property type="project" value="UniProtKB-SubCell"/>
</dbReference>
<evidence type="ECO:0000256" key="13">
    <source>
        <dbReference type="PIRSR" id="PIRSR602401-1"/>
    </source>
</evidence>
<dbReference type="InterPro" id="IPR036396">
    <property type="entry name" value="Cyt_P450_sf"/>
</dbReference>
<keyword evidence="8" id="KW-0492">Microsome</keyword>
<evidence type="ECO:0000256" key="4">
    <source>
        <dbReference type="ARBA" id="ARBA00010617"/>
    </source>
</evidence>